<dbReference type="PANTHER" id="PTHR14464">
    <property type="entry name" value="EXONUCLEASE V"/>
    <property type="match status" value="1"/>
</dbReference>
<dbReference type="GO" id="GO:0005739">
    <property type="term" value="C:mitochondrion"/>
    <property type="evidence" value="ECO:0007669"/>
    <property type="project" value="TreeGrafter"/>
</dbReference>
<keyword evidence="6 8" id="KW-0269">Exonuclease</keyword>
<dbReference type="GO" id="GO:0045145">
    <property type="term" value="F:single-stranded DNA 5'-3' DNA exonuclease activity"/>
    <property type="evidence" value="ECO:0007669"/>
    <property type="project" value="InterPro"/>
</dbReference>
<dbReference type="OrthoDB" id="354769at2759"/>
<reference evidence="8 9" key="1">
    <citation type="submission" date="2015-07" db="EMBL/GenBank/DDBJ databases">
        <title>The genome of the fungus Escovopsis weberi, a specialized disease agent of ant agriculture.</title>
        <authorList>
            <person name="de Man T.J."/>
            <person name="Stajich J.E."/>
            <person name="Kubicek C.P."/>
            <person name="Chenthamara K."/>
            <person name="Atanasova L."/>
            <person name="Druzhinina I.S."/>
            <person name="Birnbaum S."/>
            <person name="Barribeau S.M."/>
            <person name="Teiling C."/>
            <person name="Suen G."/>
            <person name="Currie C."/>
            <person name="Gerardo N.M."/>
        </authorList>
    </citation>
    <scope>NUCLEOTIDE SEQUENCE [LARGE SCALE GENOMIC DNA]</scope>
</reference>
<organism evidence="8 9">
    <name type="scientific">Escovopsis weberi</name>
    <dbReference type="NCBI Taxonomy" id="150374"/>
    <lineage>
        <taxon>Eukaryota</taxon>
        <taxon>Fungi</taxon>
        <taxon>Dikarya</taxon>
        <taxon>Ascomycota</taxon>
        <taxon>Pezizomycotina</taxon>
        <taxon>Sordariomycetes</taxon>
        <taxon>Hypocreomycetidae</taxon>
        <taxon>Hypocreales</taxon>
        <taxon>Hypocreaceae</taxon>
        <taxon>Escovopsis</taxon>
    </lineage>
</organism>
<evidence type="ECO:0000313" key="9">
    <source>
        <dbReference type="Proteomes" id="UP000053831"/>
    </source>
</evidence>
<evidence type="ECO:0000256" key="7">
    <source>
        <dbReference type="SAM" id="MobiDB-lite"/>
    </source>
</evidence>
<gene>
    <name evidence="8" type="ORF">ESCO_003952</name>
</gene>
<dbReference type="EMBL" id="LGSR01000002">
    <property type="protein sequence ID" value="KOS23107.1"/>
    <property type="molecule type" value="Genomic_DNA"/>
</dbReference>
<feature type="region of interest" description="Disordered" evidence="7">
    <location>
        <begin position="102"/>
        <end position="137"/>
    </location>
</feature>
<comment type="cofactor">
    <cofactor evidence="1">
        <name>[4Fe-4S] cluster</name>
        <dbReference type="ChEBI" id="CHEBI:49883"/>
    </cofactor>
</comment>
<name>A0A0M8N4L8_ESCWE</name>
<evidence type="ECO:0000256" key="5">
    <source>
        <dbReference type="ARBA" id="ARBA00022722"/>
    </source>
</evidence>
<dbReference type="Pfam" id="PF09810">
    <property type="entry name" value="Exo5"/>
    <property type="match status" value="1"/>
</dbReference>
<dbReference type="AlphaFoldDB" id="A0A0M8N4L8"/>
<dbReference type="GO" id="GO:0005634">
    <property type="term" value="C:nucleus"/>
    <property type="evidence" value="ECO:0007669"/>
    <property type="project" value="TreeGrafter"/>
</dbReference>
<evidence type="ECO:0000256" key="1">
    <source>
        <dbReference type="ARBA" id="ARBA00001966"/>
    </source>
</evidence>
<protein>
    <submittedName>
        <fullName evidence="8">Exonuclease V</fullName>
    </submittedName>
</protein>
<keyword evidence="4" id="KW-0408">Iron</keyword>
<evidence type="ECO:0000313" key="8">
    <source>
        <dbReference type="EMBL" id="KOS23107.1"/>
    </source>
</evidence>
<keyword evidence="4" id="KW-0411">Iron-sulfur</keyword>
<comment type="subunit">
    <text evidence="3">Monomer.</text>
</comment>
<proteinExistence type="inferred from homology"/>
<keyword evidence="6 8" id="KW-0378">Hydrolase</keyword>
<keyword evidence="9" id="KW-1185">Reference proteome</keyword>
<dbReference type="PANTHER" id="PTHR14464:SF4">
    <property type="entry name" value="EXONUCLEASE V"/>
    <property type="match status" value="1"/>
</dbReference>
<evidence type="ECO:0000256" key="3">
    <source>
        <dbReference type="ARBA" id="ARBA00011245"/>
    </source>
</evidence>
<comment type="similarity">
    <text evidence="2">Belongs to the EXO5 family.</text>
</comment>
<keyword evidence="4" id="KW-0004">4Fe-4S</keyword>
<comment type="caution">
    <text evidence="8">The sequence shown here is derived from an EMBL/GenBank/DDBJ whole genome shotgun (WGS) entry which is preliminary data.</text>
</comment>
<evidence type="ECO:0000256" key="2">
    <source>
        <dbReference type="ARBA" id="ARBA00009797"/>
    </source>
</evidence>
<keyword evidence="4" id="KW-0479">Metal-binding</keyword>
<dbReference type="GO" id="GO:0051539">
    <property type="term" value="F:4 iron, 4 sulfur cluster binding"/>
    <property type="evidence" value="ECO:0007669"/>
    <property type="project" value="UniProtKB-KW"/>
</dbReference>
<dbReference type="GO" id="GO:0036297">
    <property type="term" value="P:interstrand cross-link repair"/>
    <property type="evidence" value="ECO:0007669"/>
    <property type="project" value="TreeGrafter"/>
</dbReference>
<keyword evidence="5" id="KW-0540">Nuclease</keyword>
<accession>A0A0M8N4L8</accession>
<dbReference type="Proteomes" id="UP000053831">
    <property type="component" value="Unassembled WGS sequence"/>
</dbReference>
<evidence type="ECO:0000256" key="6">
    <source>
        <dbReference type="ARBA" id="ARBA00022839"/>
    </source>
</evidence>
<feature type="compositionally biased region" description="Low complexity" evidence="7">
    <location>
        <begin position="111"/>
        <end position="120"/>
    </location>
</feature>
<sequence length="543" mass="60699">MADLDAEFGFDISPDEEELLLQIASSIHATPRRPPHDVLVPHVPASPAVRQGPRDPADMFVPGEFPSQSHLQRIPRDHEDCQAADAADIRYPNLSAALRDLDDEEKKQRQWQRQQQQPPRMVATSPEARGEAGAGRASIADDAVVAAAAAEKPDQHDTRSPLERFRQFPRKPLTVSDLTSGAWCELQYEYTLTRLPGGRRVRTPAMRQGSKVHRKLEEEVHTTVRIDIMTKEDGFGLRLWNLVQGLRTLRDTGLTRELEVWGTVEGNLVNGVIDVVTSDHPDPDFEEQLFHQGSSMGLSQTELPDYFPRSSQTRARDDAAATASPAECEDNIKYYLADVKTRGSLAPVSPAVLRPAQYQLHLYHRFLSEMAAGRLDYLRVFERYGLDAAARFSVPFISQVADLHDEVLPDSPGASAAAPDILRYNTLAGMVSLVEDELRLTFPQGAGSLGHILRVQYIYRADGRELGSHNFPVSAQLLNPYLDGYMSWWKGERQAVGVDIEEAFKCGSCDFAADCSWRRDMDEERVRRARQKMAARGAARSAY</sequence>
<evidence type="ECO:0000256" key="4">
    <source>
        <dbReference type="ARBA" id="ARBA00022485"/>
    </source>
</evidence>
<dbReference type="InterPro" id="IPR019190">
    <property type="entry name" value="EXOV"/>
</dbReference>
<feature type="region of interest" description="Disordered" evidence="7">
    <location>
        <begin position="301"/>
        <end position="324"/>
    </location>
</feature>